<protein>
    <submittedName>
        <fullName evidence="1">Uncharacterized protein</fullName>
    </submittedName>
</protein>
<dbReference type="AlphaFoldDB" id="A0A6I6G8N8"/>
<dbReference type="Proteomes" id="UP000426027">
    <property type="component" value="Chromosome"/>
</dbReference>
<accession>A0A6I6G8N8</accession>
<name>A0A6I6G8N8_9BACT</name>
<organism evidence="1 2">
    <name type="scientific">Phnomibacter ginsenosidimutans</name>
    <dbReference type="NCBI Taxonomy" id="2676868"/>
    <lineage>
        <taxon>Bacteria</taxon>
        <taxon>Pseudomonadati</taxon>
        <taxon>Bacteroidota</taxon>
        <taxon>Chitinophagia</taxon>
        <taxon>Chitinophagales</taxon>
        <taxon>Chitinophagaceae</taxon>
        <taxon>Phnomibacter</taxon>
    </lineage>
</organism>
<dbReference type="KEGG" id="fls:GLV81_11600"/>
<keyword evidence="2" id="KW-1185">Reference proteome</keyword>
<sequence>MYDLRNEQNQYTYFALADDAYDAELNKYKPFFVTGTADSTNDLAGFTIVKDLAIRGLYTQQQLPDTIVSRAGVKVPIDKSAIVSSIKASNGIVYVMSKAEVAPVEKFKTIVIQGENPSGTSHDRRSNTFYRDRINPLTGLPYRDILVSGHGVALFNLRYRLSEVPSMKFKAYIVAVNDFQTATFTQRLCPGAANSTVFPYTTIAVNNPAEVLIGEFTVSSFQNFYDIYLVGANSTTAAANPLLCDYIKLVPSL</sequence>
<gene>
    <name evidence="1" type="ORF">GLV81_11600</name>
</gene>
<dbReference type="RefSeq" id="WP_157479007.1">
    <property type="nucleotide sequence ID" value="NZ_CP046566.1"/>
</dbReference>
<reference evidence="1 2" key="1">
    <citation type="submission" date="2019-11" db="EMBL/GenBank/DDBJ databases">
        <authorList>
            <person name="Im W.T."/>
        </authorList>
    </citation>
    <scope>NUCLEOTIDE SEQUENCE [LARGE SCALE GENOMIC DNA]</scope>
    <source>
        <strain evidence="1 2">SB-02</strain>
    </source>
</reference>
<evidence type="ECO:0000313" key="1">
    <source>
        <dbReference type="EMBL" id="QGW28654.1"/>
    </source>
</evidence>
<dbReference type="EMBL" id="CP046566">
    <property type="protein sequence ID" value="QGW28654.1"/>
    <property type="molecule type" value="Genomic_DNA"/>
</dbReference>
<proteinExistence type="predicted"/>
<evidence type="ECO:0000313" key="2">
    <source>
        <dbReference type="Proteomes" id="UP000426027"/>
    </source>
</evidence>